<feature type="active site" evidence="10">
    <location>
        <position position="199"/>
    </location>
</feature>
<evidence type="ECO:0000256" key="9">
    <source>
        <dbReference type="ARBA" id="ARBA00049534"/>
    </source>
</evidence>
<dbReference type="EC" id="4.3.2.10" evidence="10"/>
<evidence type="ECO:0000256" key="6">
    <source>
        <dbReference type="ARBA" id="ARBA00023102"/>
    </source>
</evidence>
<protein>
    <recommendedName>
        <fullName evidence="10">Imidazole glycerol phosphate synthase subunit HisH</fullName>
        <ecNumber evidence="10">4.3.2.10</ecNumber>
    </recommendedName>
    <alternativeName>
        <fullName evidence="10">IGP synthase glutaminase subunit</fullName>
        <ecNumber evidence="10">3.5.1.2</ecNumber>
    </alternativeName>
    <alternativeName>
        <fullName evidence="10">IGP synthase subunit HisH</fullName>
    </alternativeName>
    <alternativeName>
        <fullName evidence="10">ImGP synthase subunit HisH</fullName>
        <shortName evidence="10">IGPS subunit HisH</shortName>
    </alternativeName>
</protein>
<dbReference type="EMBL" id="CM001369">
    <property type="protein sequence ID" value="EHJ45968.1"/>
    <property type="molecule type" value="Genomic_DNA"/>
</dbReference>
<evidence type="ECO:0000259" key="11">
    <source>
        <dbReference type="Pfam" id="PF00117"/>
    </source>
</evidence>
<dbReference type="PROSITE" id="PS51273">
    <property type="entry name" value="GATASE_TYPE_1"/>
    <property type="match status" value="1"/>
</dbReference>
<evidence type="ECO:0000256" key="2">
    <source>
        <dbReference type="ARBA" id="ARBA00011152"/>
    </source>
</evidence>
<comment type="catalytic activity">
    <reaction evidence="9 10">
        <text>L-glutamine + H2O = L-glutamate + NH4(+)</text>
        <dbReference type="Rhea" id="RHEA:15889"/>
        <dbReference type="ChEBI" id="CHEBI:15377"/>
        <dbReference type="ChEBI" id="CHEBI:28938"/>
        <dbReference type="ChEBI" id="CHEBI:29985"/>
        <dbReference type="ChEBI" id="CHEBI:58359"/>
        <dbReference type="EC" id="3.5.1.2"/>
    </reaction>
</comment>
<keyword evidence="3 10" id="KW-0028">Amino-acid biosynthesis</keyword>
<dbReference type="OrthoDB" id="9807749at2"/>
<dbReference type="SUPFAM" id="SSF52317">
    <property type="entry name" value="Class I glutamine amidotransferase-like"/>
    <property type="match status" value="1"/>
</dbReference>
<evidence type="ECO:0000256" key="3">
    <source>
        <dbReference type="ARBA" id="ARBA00022605"/>
    </source>
</evidence>
<dbReference type="Pfam" id="PF00117">
    <property type="entry name" value="GATase"/>
    <property type="match status" value="1"/>
</dbReference>
<feature type="active site" description="Nucleophile" evidence="10">
    <location>
        <position position="95"/>
    </location>
</feature>
<evidence type="ECO:0000256" key="1">
    <source>
        <dbReference type="ARBA" id="ARBA00005091"/>
    </source>
</evidence>
<evidence type="ECO:0000313" key="13">
    <source>
        <dbReference type="Proteomes" id="UP000004662"/>
    </source>
</evidence>
<evidence type="ECO:0000256" key="4">
    <source>
        <dbReference type="ARBA" id="ARBA00022801"/>
    </source>
</evidence>
<dbReference type="PANTHER" id="PTHR42701">
    <property type="entry name" value="IMIDAZOLE GLYCEROL PHOSPHATE SYNTHASE SUBUNIT HISH"/>
    <property type="match status" value="1"/>
</dbReference>
<dbReference type="InterPro" id="IPR017926">
    <property type="entry name" value="GATASE"/>
</dbReference>
<dbReference type="UniPathway" id="UPA00031">
    <property type="reaction ID" value="UER00010"/>
</dbReference>
<dbReference type="RefSeq" id="WP_009183000.1">
    <property type="nucleotide sequence ID" value="NZ_CM001369.1"/>
</dbReference>
<keyword evidence="13" id="KW-1185">Reference proteome</keyword>
<comment type="function">
    <text evidence="10">IGPS catalyzes the conversion of PRFAR and glutamine to IGP, AICAR and glutamate. The HisH subunit catalyzes the hydrolysis of glutamine to glutamate and ammonia as part of the synthesis of IGP and AICAR. The resulting ammonia molecule is channeled to the active site of HisF.</text>
</comment>
<dbReference type="NCBIfam" id="TIGR01855">
    <property type="entry name" value="IMP_synth_hisH"/>
    <property type="match status" value="1"/>
</dbReference>
<gene>
    <name evidence="10" type="primary">hisH</name>
    <name evidence="12" type="ORF">DFW101_3684</name>
</gene>
<dbReference type="InterPro" id="IPR029062">
    <property type="entry name" value="Class_I_gatase-like"/>
</dbReference>
<comment type="catalytic activity">
    <reaction evidence="8 10">
        <text>5-[(5-phospho-1-deoxy-D-ribulos-1-ylimino)methylamino]-1-(5-phospho-beta-D-ribosyl)imidazole-4-carboxamide + L-glutamine = D-erythro-1-(imidazol-4-yl)glycerol 3-phosphate + 5-amino-1-(5-phospho-beta-D-ribosyl)imidazole-4-carboxamide + L-glutamate + H(+)</text>
        <dbReference type="Rhea" id="RHEA:24793"/>
        <dbReference type="ChEBI" id="CHEBI:15378"/>
        <dbReference type="ChEBI" id="CHEBI:29985"/>
        <dbReference type="ChEBI" id="CHEBI:58278"/>
        <dbReference type="ChEBI" id="CHEBI:58359"/>
        <dbReference type="ChEBI" id="CHEBI:58475"/>
        <dbReference type="ChEBI" id="CHEBI:58525"/>
        <dbReference type="EC" id="4.3.2.10"/>
    </reaction>
</comment>
<proteinExistence type="inferred from homology"/>
<dbReference type="GO" id="GO:0000107">
    <property type="term" value="F:imidazoleglycerol-phosphate synthase activity"/>
    <property type="evidence" value="ECO:0007669"/>
    <property type="project" value="UniProtKB-UniRule"/>
</dbReference>
<dbReference type="HOGENOM" id="CLU_071837_2_0_7"/>
<dbReference type="GO" id="GO:0005737">
    <property type="term" value="C:cytoplasm"/>
    <property type="evidence" value="ECO:0007669"/>
    <property type="project" value="UniProtKB-SubCell"/>
</dbReference>
<dbReference type="CDD" id="cd01748">
    <property type="entry name" value="GATase1_IGP_Synthase"/>
    <property type="match status" value="1"/>
</dbReference>
<keyword evidence="7 10" id="KW-0456">Lyase</keyword>
<organism evidence="12 13">
    <name type="scientific">Solidesulfovibrio carbinoliphilus subsp. oakridgensis</name>
    <dbReference type="NCBI Taxonomy" id="694327"/>
    <lineage>
        <taxon>Bacteria</taxon>
        <taxon>Pseudomonadati</taxon>
        <taxon>Thermodesulfobacteriota</taxon>
        <taxon>Desulfovibrionia</taxon>
        <taxon>Desulfovibrionales</taxon>
        <taxon>Desulfovibrionaceae</taxon>
        <taxon>Solidesulfovibrio</taxon>
    </lineage>
</organism>
<comment type="subcellular location">
    <subcellularLocation>
        <location evidence="10">Cytoplasm</location>
    </subcellularLocation>
</comment>
<reference evidence="13" key="1">
    <citation type="journal article" date="2015" name="Genome Announc.">
        <title>High-Quality Draft Genome Sequence of Desulfovibrio carbinoliphilus FW-101-2B, an Organic Acid-Oxidizing Sulfate-Reducing Bacterium Isolated from Uranium(VI)-Contaminated Groundwater.</title>
        <authorList>
            <person name="Ramsay B.D."/>
            <person name="Hwang C."/>
            <person name="Woo H.L."/>
            <person name="Carroll S.L."/>
            <person name="Lucas S."/>
            <person name="Han J."/>
            <person name="Lapidus A.L."/>
            <person name="Cheng J.F."/>
            <person name="Goodwin L.A."/>
            <person name="Pitluck S."/>
            <person name="Peters L."/>
            <person name="Chertkov O."/>
            <person name="Held B."/>
            <person name="Detter J.C."/>
            <person name="Han C.S."/>
            <person name="Tapia R."/>
            <person name="Land M.L."/>
            <person name="Hauser L.J."/>
            <person name="Kyrpides N.C."/>
            <person name="Ivanova N.N."/>
            <person name="Mikhailova N."/>
            <person name="Pagani I."/>
            <person name="Woyke T."/>
            <person name="Arkin A.P."/>
            <person name="Dehal P."/>
            <person name="Chivian D."/>
            <person name="Criddle C.S."/>
            <person name="Wu W."/>
            <person name="Chakraborty R."/>
            <person name="Hazen T.C."/>
            <person name="Fields M.W."/>
        </authorList>
    </citation>
    <scope>NUCLEOTIDE SEQUENCE [LARGE SCALE GENOMIC DNA]</scope>
    <source>
        <strain evidence="13">FW-101-2B</strain>
    </source>
</reference>
<sequence>MVRATDDGRTGTTSLRVGVVDSGLCNLGSVMHAVRCLGAEPVRLEGPAGIAACDKLLLPGVGTFGQGMENLGRRGFVGPLEEAVLGRGTAILGICLGMQLFASLGTEKGTFPGLGWIPGRVERLRTDLRLPHMGWNEVRFRAETPLRQEAIDGADFYFVHSYAFGCDDPGHMAATTVYGAAFASVVRRDNIHGVQFHPEKSHRAGLHLLHRFLYADRDSVDVGSGPVVEQVLTNALSDDRKVHGPRRLPGP</sequence>
<evidence type="ECO:0000256" key="7">
    <source>
        <dbReference type="ARBA" id="ARBA00023239"/>
    </source>
</evidence>
<comment type="pathway">
    <text evidence="1 10">Amino-acid biosynthesis; L-histidine biosynthesis; L-histidine from 5-phospho-alpha-D-ribose 1-diphosphate: step 5/9.</text>
</comment>
<dbReference type="InterPro" id="IPR010139">
    <property type="entry name" value="Imidazole-glycPsynth_HisH"/>
</dbReference>
<feature type="active site" evidence="10">
    <location>
        <position position="197"/>
    </location>
</feature>
<dbReference type="Proteomes" id="UP000004662">
    <property type="component" value="Plasmid pFW10101"/>
</dbReference>
<dbReference type="Gene3D" id="3.40.50.880">
    <property type="match status" value="1"/>
</dbReference>
<evidence type="ECO:0000256" key="10">
    <source>
        <dbReference type="HAMAP-Rule" id="MF_00278"/>
    </source>
</evidence>
<keyword evidence="12" id="KW-0614">Plasmid</keyword>
<comment type="subunit">
    <text evidence="2 10">Heterodimer of HisH and HisF.</text>
</comment>
<dbReference type="EC" id="3.5.1.2" evidence="10"/>
<keyword evidence="10" id="KW-0963">Cytoplasm</keyword>
<name>G7QE74_9BACT</name>
<feature type="domain" description="Glutamine amidotransferase" evidence="11">
    <location>
        <begin position="56"/>
        <end position="213"/>
    </location>
</feature>
<evidence type="ECO:0000313" key="12">
    <source>
        <dbReference type="EMBL" id="EHJ45968.1"/>
    </source>
</evidence>
<dbReference type="AlphaFoldDB" id="G7QE74"/>
<dbReference type="eggNOG" id="COG0118">
    <property type="taxonomic scope" value="Bacteria"/>
</dbReference>
<dbReference type="GO" id="GO:0016829">
    <property type="term" value="F:lyase activity"/>
    <property type="evidence" value="ECO:0007669"/>
    <property type="project" value="UniProtKB-KW"/>
</dbReference>
<accession>G7QE74</accession>
<dbReference type="GO" id="GO:0000105">
    <property type="term" value="P:L-histidine biosynthetic process"/>
    <property type="evidence" value="ECO:0007669"/>
    <property type="project" value="UniProtKB-UniRule"/>
</dbReference>
<evidence type="ECO:0000256" key="8">
    <source>
        <dbReference type="ARBA" id="ARBA00047838"/>
    </source>
</evidence>
<keyword evidence="6 10" id="KW-0368">Histidine biosynthesis</keyword>
<keyword evidence="5 10" id="KW-0315">Glutamine amidotransferase</keyword>
<dbReference type="HAMAP" id="MF_00278">
    <property type="entry name" value="HisH"/>
    <property type="match status" value="1"/>
</dbReference>
<dbReference type="GO" id="GO:0004359">
    <property type="term" value="F:glutaminase activity"/>
    <property type="evidence" value="ECO:0007669"/>
    <property type="project" value="UniProtKB-EC"/>
</dbReference>
<evidence type="ECO:0000256" key="5">
    <source>
        <dbReference type="ARBA" id="ARBA00022962"/>
    </source>
</evidence>
<keyword evidence="4 10" id="KW-0378">Hydrolase</keyword>
<geneLocation type="plasmid" evidence="12 13">
    <name>pFW10101</name>
</geneLocation>
<dbReference type="PANTHER" id="PTHR42701:SF1">
    <property type="entry name" value="IMIDAZOLE GLYCEROL PHOSPHATE SYNTHASE SUBUNIT HISH"/>
    <property type="match status" value="1"/>
</dbReference>